<name>A0ABU8DNU5_ERWAP</name>
<protein>
    <submittedName>
        <fullName evidence="1">Uncharacterized protein</fullName>
    </submittedName>
</protein>
<evidence type="ECO:0000313" key="1">
    <source>
        <dbReference type="EMBL" id="MEI2684249.1"/>
    </source>
</evidence>
<sequence length="65" mass="7251">MNIKFTCDYFTTGSGVRPGELQVTAEGVVIKDVIAKEVLMDMDIRDIFDFLASQGYTVQEQHHAA</sequence>
<accession>A0ABU8DNU5</accession>
<dbReference type="RefSeq" id="WP_336203877.1">
    <property type="nucleotide sequence ID" value="NZ_JBANEI010000023.1"/>
</dbReference>
<reference evidence="1 2" key="1">
    <citation type="submission" date="2024-02" db="EMBL/GenBank/DDBJ databases">
        <title>First report Erwinia aphidicola in onion in Chile.</title>
        <authorList>
            <person name="Valenzuela M."/>
            <person name="Pena M."/>
            <person name="Dutta B."/>
        </authorList>
    </citation>
    <scope>NUCLEOTIDE SEQUENCE [LARGE SCALE GENOMIC DNA]</scope>
    <source>
        <strain evidence="1 2">QCJ3A</strain>
    </source>
</reference>
<dbReference type="EMBL" id="JBANEI010000023">
    <property type="protein sequence ID" value="MEI2684249.1"/>
    <property type="molecule type" value="Genomic_DNA"/>
</dbReference>
<gene>
    <name evidence="1" type="ORF">V8N49_21660</name>
</gene>
<evidence type="ECO:0000313" key="2">
    <source>
        <dbReference type="Proteomes" id="UP001306592"/>
    </source>
</evidence>
<dbReference type="Proteomes" id="UP001306592">
    <property type="component" value="Unassembled WGS sequence"/>
</dbReference>
<proteinExistence type="predicted"/>
<keyword evidence="2" id="KW-1185">Reference proteome</keyword>
<organism evidence="1 2">
    <name type="scientific">Erwinia aphidicola</name>
    <dbReference type="NCBI Taxonomy" id="68334"/>
    <lineage>
        <taxon>Bacteria</taxon>
        <taxon>Pseudomonadati</taxon>
        <taxon>Pseudomonadota</taxon>
        <taxon>Gammaproteobacteria</taxon>
        <taxon>Enterobacterales</taxon>
        <taxon>Erwiniaceae</taxon>
        <taxon>Erwinia</taxon>
    </lineage>
</organism>
<comment type="caution">
    <text evidence="1">The sequence shown here is derived from an EMBL/GenBank/DDBJ whole genome shotgun (WGS) entry which is preliminary data.</text>
</comment>